<reference evidence="6" key="4">
    <citation type="journal article" date="2018" name="Nat. Plants">
        <title>Whole-genome landscape of Medicago truncatula symbiotic genes.</title>
        <authorList>
            <person name="Pecrix Y."/>
            <person name="Staton S.E."/>
            <person name="Sallet E."/>
            <person name="Lelandais-Briere C."/>
            <person name="Moreau S."/>
            <person name="Carrere S."/>
            <person name="Blein T."/>
            <person name="Jardinaud M.F."/>
            <person name="Latrasse D."/>
            <person name="Zouine M."/>
            <person name="Zahm M."/>
            <person name="Kreplak J."/>
            <person name="Mayjonade B."/>
            <person name="Satge C."/>
            <person name="Perez M."/>
            <person name="Cauet S."/>
            <person name="Marande W."/>
            <person name="Chantry-Darmon C."/>
            <person name="Lopez-Roques C."/>
            <person name="Bouchez O."/>
            <person name="Berard A."/>
            <person name="Debelle F."/>
            <person name="Munos S."/>
            <person name="Bendahmane A."/>
            <person name="Berges H."/>
            <person name="Niebel A."/>
            <person name="Buitink J."/>
            <person name="Frugier F."/>
            <person name="Benhamed M."/>
            <person name="Crespi M."/>
            <person name="Gouzy J."/>
            <person name="Gamas P."/>
        </authorList>
    </citation>
    <scope>NUCLEOTIDE SEQUENCE [LARGE SCALE GENOMIC DNA]</scope>
    <source>
        <strain evidence="6">cv. Jemalong A17</strain>
    </source>
</reference>
<name>A0A072VE15_MEDTR</name>
<reference evidence="3" key="5">
    <citation type="journal article" date="2018" name="Nat. Plants">
        <title>Whole-genome landscape of Medicago truncatula symbiotic genes.</title>
        <authorList>
            <person name="Pecrix Y."/>
            <person name="Gamas P."/>
            <person name="Carrere S."/>
        </authorList>
    </citation>
    <scope>NUCLEOTIDE SEQUENCE</scope>
    <source>
        <tissue evidence="3">Leaves</tissue>
    </source>
</reference>
<organism evidence="2 5">
    <name type="scientific">Medicago truncatula</name>
    <name type="common">Barrel medic</name>
    <name type="synonym">Medicago tribuloides</name>
    <dbReference type="NCBI Taxonomy" id="3880"/>
    <lineage>
        <taxon>Eukaryota</taxon>
        <taxon>Viridiplantae</taxon>
        <taxon>Streptophyta</taxon>
        <taxon>Embryophyta</taxon>
        <taxon>Tracheophyta</taxon>
        <taxon>Spermatophyta</taxon>
        <taxon>Magnoliopsida</taxon>
        <taxon>eudicotyledons</taxon>
        <taxon>Gunneridae</taxon>
        <taxon>Pentapetalae</taxon>
        <taxon>rosids</taxon>
        <taxon>fabids</taxon>
        <taxon>Fabales</taxon>
        <taxon>Fabaceae</taxon>
        <taxon>Papilionoideae</taxon>
        <taxon>50 kb inversion clade</taxon>
        <taxon>NPAAA clade</taxon>
        <taxon>Hologalegina</taxon>
        <taxon>IRL clade</taxon>
        <taxon>Trifolieae</taxon>
        <taxon>Medicago</taxon>
    </lineage>
</organism>
<reference evidence="2 5" key="2">
    <citation type="journal article" date="2014" name="BMC Genomics">
        <title>An improved genome release (version Mt4.0) for the model legume Medicago truncatula.</title>
        <authorList>
            <person name="Tang H."/>
            <person name="Krishnakumar V."/>
            <person name="Bidwell S."/>
            <person name="Rosen B."/>
            <person name="Chan A."/>
            <person name="Zhou S."/>
            <person name="Gentzbittel L."/>
            <person name="Childs K.L."/>
            <person name="Yandell M."/>
            <person name="Gundlach H."/>
            <person name="Mayer K.F."/>
            <person name="Schwartz D.C."/>
            <person name="Town C.D."/>
        </authorList>
    </citation>
    <scope>GENOME REANNOTATION</scope>
    <source>
        <strain evidence="2">A17</strain>
        <strain evidence="4 5">cv. Jemalong A17</strain>
    </source>
</reference>
<keyword evidence="1" id="KW-0732">Signal</keyword>
<dbReference type="Proteomes" id="UP000002051">
    <property type="component" value="Chromosome 3"/>
</dbReference>
<dbReference type="EnsemblPlants" id="KEH36365">
    <property type="protein sequence ID" value="KEH36365"/>
    <property type="gene ID" value="MTR_3g117015"/>
</dbReference>
<evidence type="ECO:0000313" key="3">
    <source>
        <dbReference type="EMBL" id="RHN71308.1"/>
    </source>
</evidence>
<evidence type="ECO:0000313" key="6">
    <source>
        <dbReference type="Proteomes" id="UP000265566"/>
    </source>
</evidence>
<dbReference type="HOGENOM" id="CLU_1920202_0_0_1"/>
<dbReference type="Proteomes" id="UP000265566">
    <property type="component" value="Chromosome 3"/>
</dbReference>
<evidence type="ECO:0000313" key="5">
    <source>
        <dbReference type="Proteomes" id="UP000002051"/>
    </source>
</evidence>
<feature type="signal peptide" evidence="1">
    <location>
        <begin position="1"/>
        <end position="27"/>
    </location>
</feature>
<evidence type="ECO:0000256" key="1">
    <source>
        <dbReference type="SAM" id="SignalP"/>
    </source>
</evidence>
<evidence type="ECO:0000313" key="2">
    <source>
        <dbReference type="EMBL" id="KEH36365.1"/>
    </source>
</evidence>
<protein>
    <submittedName>
        <fullName evidence="2">Vicilin</fullName>
    </submittedName>
</protein>
<proteinExistence type="predicted"/>
<dbReference type="Gramene" id="rna19975">
    <property type="protein sequence ID" value="RHN71308.1"/>
    <property type="gene ID" value="gene19975"/>
</dbReference>
<evidence type="ECO:0000313" key="4">
    <source>
        <dbReference type="EnsemblPlants" id="KEH36365"/>
    </source>
</evidence>
<reference evidence="4" key="3">
    <citation type="submission" date="2015-04" db="UniProtKB">
        <authorList>
            <consortium name="EnsemblPlants"/>
        </authorList>
    </citation>
    <scope>IDENTIFICATION</scope>
    <source>
        <strain evidence="4">cv. Jemalong A17</strain>
    </source>
</reference>
<accession>A0A072VE15</accession>
<feature type="chain" id="PRO_5014500668" evidence="1">
    <location>
        <begin position="28"/>
        <end position="132"/>
    </location>
</feature>
<reference evidence="2 5" key="1">
    <citation type="journal article" date="2011" name="Nature">
        <title>The Medicago genome provides insight into the evolution of rhizobial symbioses.</title>
        <authorList>
            <person name="Young N.D."/>
            <person name="Debelle F."/>
            <person name="Oldroyd G.E."/>
            <person name="Geurts R."/>
            <person name="Cannon S.B."/>
            <person name="Udvardi M.K."/>
            <person name="Benedito V.A."/>
            <person name="Mayer K.F."/>
            <person name="Gouzy J."/>
            <person name="Schoof H."/>
            <person name="Van de Peer Y."/>
            <person name="Proost S."/>
            <person name="Cook D.R."/>
            <person name="Meyers B.C."/>
            <person name="Spannagl M."/>
            <person name="Cheung F."/>
            <person name="De Mita S."/>
            <person name="Krishnakumar V."/>
            <person name="Gundlach H."/>
            <person name="Zhou S."/>
            <person name="Mudge J."/>
            <person name="Bharti A.K."/>
            <person name="Murray J.D."/>
            <person name="Naoumkina M.A."/>
            <person name="Rosen B."/>
            <person name="Silverstein K.A."/>
            <person name="Tang H."/>
            <person name="Rombauts S."/>
            <person name="Zhao P.X."/>
            <person name="Zhou P."/>
            <person name="Barbe V."/>
            <person name="Bardou P."/>
            <person name="Bechner M."/>
            <person name="Bellec A."/>
            <person name="Berger A."/>
            <person name="Berges H."/>
            <person name="Bidwell S."/>
            <person name="Bisseling T."/>
            <person name="Choisne N."/>
            <person name="Couloux A."/>
            <person name="Denny R."/>
            <person name="Deshpande S."/>
            <person name="Dai X."/>
            <person name="Doyle J.J."/>
            <person name="Dudez A.M."/>
            <person name="Farmer A.D."/>
            <person name="Fouteau S."/>
            <person name="Franken C."/>
            <person name="Gibelin C."/>
            <person name="Gish J."/>
            <person name="Goldstein S."/>
            <person name="Gonzalez A.J."/>
            <person name="Green P.J."/>
            <person name="Hallab A."/>
            <person name="Hartog M."/>
            <person name="Hua A."/>
            <person name="Humphray S.J."/>
            <person name="Jeong D.H."/>
            <person name="Jing Y."/>
            <person name="Jocker A."/>
            <person name="Kenton S.M."/>
            <person name="Kim D.J."/>
            <person name="Klee K."/>
            <person name="Lai H."/>
            <person name="Lang C."/>
            <person name="Lin S."/>
            <person name="Macmil S.L."/>
            <person name="Magdelenat G."/>
            <person name="Matthews L."/>
            <person name="McCorrison J."/>
            <person name="Monaghan E.L."/>
            <person name="Mun J.H."/>
            <person name="Najar F.Z."/>
            <person name="Nicholson C."/>
            <person name="Noirot C."/>
            <person name="O'Bleness M."/>
            <person name="Paule C.R."/>
            <person name="Poulain J."/>
            <person name="Prion F."/>
            <person name="Qin B."/>
            <person name="Qu C."/>
            <person name="Retzel E.F."/>
            <person name="Riddle C."/>
            <person name="Sallet E."/>
            <person name="Samain S."/>
            <person name="Samson N."/>
            <person name="Sanders I."/>
            <person name="Saurat O."/>
            <person name="Scarpelli C."/>
            <person name="Schiex T."/>
            <person name="Segurens B."/>
            <person name="Severin A.J."/>
            <person name="Sherrier D.J."/>
            <person name="Shi R."/>
            <person name="Sims S."/>
            <person name="Singer S.R."/>
            <person name="Sinharoy S."/>
            <person name="Sterck L."/>
            <person name="Viollet A."/>
            <person name="Wang B.B."/>
            <person name="Wang K."/>
            <person name="Wang M."/>
            <person name="Wang X."/>
            <person name="Warfsmann J."/>
            <person name="Weissenbach J."/>
            <person name="White D.D."/>
            <person name="White J.D."/>
            <person name="Wiley G.B."/>
            <person name="Wincker P."/>
            <person name="Xing Y."/>
            <person name="Yang L."/>
            <person name="Yao Z."/>
            <person name="Ying F."/>
            <person name="Zhai J."/>
            <person name="Zhou L."/>
            <person name="Zuber A."/>
            <person name="Denarie J."/>
            <person name="Dixon R.A."/>
            <person name="May G.D."/>
            <person name="Schwartz D.C."/>
            <person name="Rogers J."/>
            <person name="Quetier F."/>
            <person name="Town C.D."/>
            <person name="Roe B.A."/>
        </authorList>
    </citation>
    <scope>NUCLEOTIDE SEQUENCE [LARGE SCALE GENOMIC DNA]</scope>
    <source>
        <strain evidence="2">A17</strain>
        <strain evidence="4 5">cv. Jemalong A17</strain>
    </source>
</reference>
<dbReference type="EMBL" id="CM001219">
    <property type="protein sequence ID" value="KEH36365.1"/>
    <property type="molecule type" value="Genomic_DNA"/>
</dbReference>
<dbReference type="AlphaFoldDB" id="A0A072VE15"/>
<gene>
    <name evidence="2" type="ordered locus">MTR_3g117015</name>
    <name evidence="3" type="ORF">MtrunA17_Chr3g0144841</name>
</gene>
<sequence>MAKTSTVSLVLLVLAVALILNGYSASAEGEVRANQLVKDEVGTLNSAAAEGDGRVNQLLVKDEADQLHDDDDKSHKSRKKIIIKLIFIICINYNKLCGIDKSYCSQYNNLCRNIHTESIVAKSGNPNAEILP</sequence>
<dbReference type="EMBL" id="PSQE01000003">
    <property type="protein sequence ID" value="RHN71308.1"/>
    <property type="molecule type" value="Genomic_DNA"/>
</dbReference>
<keyword evidence="5" id="KW-1185">Reference proteome</keyword>